<dbReference type="PANTHER" id="PTHR43415:SF3">
    <property type="entry name" value="GNAT-FAMILY ACETYLTRANSFERASE"/>
    <property type="match status" value="1"/>
</dbReference>
<organism evidence="2 3">
    <name type="scientific">Sulfobacillus harzensis</name>
    <dbReference type="NCBI Taxonomy" id="2729629"/>
    <lineage>
        <taxon>Bacteria</taxon>
        <taxon>Bacillati</taxon>
        <taxon>Bacillota</taxon>
        <taxon>Clostridia</taxon>
        <taxon>Eubacteriales</taxon>
        <taxon>Clostridiales Family XVII. Incertae Sedis</taxon>
        <taxon>Sulfobacillus</taxon>
    </lineage>
</organism>
<dbReference type="PROSITE" id="PS51186">
    <property type="entry name" value="GNAT"/>
    <property type="match status" value="1"/>
</dbReference>
<dbReference type="RefSeq" id="WP_169096407.1">
    <property type="nucleotide sequence ID" value="NZ_JABBVZ010000005.1"/>
</dbReference>
<comment type="caution">
    <text evidence="2">The sequence shown here is derived from an EMBL/GenBank/DDBJ whole genome shotgun (WGS) entry which is preliminary data.</text>
</comment>
<dbReference type="InterPro" id="IPR000182">
    <property type="entry name" value="GNAT_dom"/>
</dbReference>
<evidence type="ECO:0000259" key="1">
    <source>
        <dbReference type="PROSITE" id="PS51186"/>
    </source>
</evidence>
<dbReference type="Proteomes" id="UP000533476">
    <property type="component" value="Unassembled WGS sequence"/>
</dbReference>
<dbReference type="GO" id="GO:0016747">
    <property type="term" value="F:acyltransferase activity, transferring groups other than amino-acyl groups"/>
    <property type="evidence" value="ECO:0007669"/>
    <property type="project" value="InterPro"/>
</dbReference>
<dbReference type="Gene3D" id="3.40.630.30">
    <property type="match status" value="1"/>
</dbReference>
<dbReference type="Pfam" id="PF13302">
    <property type="entry name" value="Acetyltransf_3"/>
    <property type="match status" value="1"/>
</dbReference>
<evidence type="ECO:0000313" key="3">
    <source>
        <dbReference type="Proteomes" id="UP000533476"/>
    </source>
</evidence>
<keyword evidence="3" id="KW-1185">Reference proteome</keyword>
<gene>
    <name evidence="2" type="ORF">HIJ39_02610</name>
</gene>
<dbReference type="AlphaFoldDB" id="A0A7Y0L1B7"/>
<evidence type="ECO:0000313" key="2">
    <source>
        <dbReference type="EMBL" id="NMP21253.1"/>
    </source>
</evidence>
<keyword evidence="2" id="KW-0808">Transferase</keyword>
<reference evidence="2 3" key="1">
    <citation type="submission" date="2020-04" db="EMBL/GenBank/DDBJ databases">
        <authorList>
            <person name="Zhang R."/>
            <person name="Schippers A."/>
        </authorList>
    </citation>
    <scope>NUCLEOTIDE SEQUENCE [LARGE SCALE GENOMIC DNA]</scope>
    <source>
        <strain evidence="2 3">DSM 109850</strain>
    </source>
</reference>
<protein>
    <submittedName>
        <fullName evidence="2">GNAT family N-acetyltransferase</fullName>
    </submittedName>
</protein>
<dbReference type="EMBL" id="JABBVZ010000005">
    <property type="protein sequence ID" value="NMP21253.1"/>
    <property type="molecule type" value="Genomic_DNA"/>
</dbReference>
<dbReference type="InterPro" id="IPR016181">
    <property type="entry name" value="Acyl_CoA_acyltransferase"/>
</dbReference>
<accession>A0A7Y0L1B7</accession>
<feature type="domain" description="N-acetyltransferase" evidence="1">
    <location>
        <begin position="10"/>
        <end position="170"/>
    </location>
</feature>
<dbReference type="PANTHER" id="PTHR43415">
    <property type="entry name" value="SPERMIDINE N(1)-ACETYLTRANSFERASE"/>
    <property type="match status" value="1"/>
</dbReference>
<sequence>MVLSLTDDYRRIRRLEPSDVHQLMTWDNDPALSRLTGKKFEHGDDEAAWWNQLVRDRSRLVFAIIDEEGRLIGDVELQQILWRAREAELRISIGDKNFWNRGYGTEAVDETLSAAFSLLSLDRVYLRVRVDNPRAIRAYQKSGFRTVAHLAATGRLAGYTALKLMEITREHYLPNSLRA</sequence>
<proteinExistence type="predicted"/>
<name>A0A7Y0L1B7_9FIRM</name>
<dbReference type="SUPFAM" id="SSF55729">
    <property type="entry name" value="Acyl-CoA N-acyltransferases (Nat)"/>
    <property type="match status" value="1"/>
</dbReference>